<feature type="transmembrane region" description="Helical" evidence="5">
    <location>
        <begin position="74"/>
        <end position="94"/>
    </location>
</feature>
<feature type="transmembrane region" description="Helical" evidence="5">
    <location>
        <begin position="157"/>
        <end position="177"/>
    </location>
</feature>
<feature type="transmembrane region" description="Helical" evidence="5">
    <location>
        <begin position="130"/>
        <end position="151"/>
    </location>
</feature>
<dbReference type="GO" id="GO:0016874">
    <property type="term" value="F:ligase activity"/>
    <property type="evidence" value="ECO:0007669"/>
    <property type="project" value="UniProtKB-KW"/>
</dbReference>
<keyword evidence="8" id="KW-1185">Reference proteome</keyword>
<keyword evidence="7" id="KW-0436">Ligase</keyword>
<feature type="transmembrane region" description="Helical" evidence="5">
    <location>
        <begin position="274"/>
        <end position="293"/>
    </location>
</feature>
<feature type="domain" description="O-antigen ligase-related" evidence="6">
    <location>
        <begin position="241"/>
        <end position="375"/>
    </location>
</feature>
<feature type="transmembrane region" description="Helical" evidence="5">
    <location>
        <begin position="239"/>
        <end position="267"/>
    </location>
</feature>
<reference evidence="7 8" key="2">
    <citation type="journal article" date="2022" name="Mar. Drugs">
        <title>Bioassay-Guided Fractionation Leads to the Detection of Cholic Acid Generated by the Rare Thalassomonas sp.</title>
        <authorList>
            <person name="Pheiffer F."/>
            <person name="Schneider Y.K."/>
            <person name="Hansen E.H."/>
            <person name="Andersen J.H."/>
            <person name="Isaksson J."/>
            <person name="Busche T."/>
            <person name="R C."/>
            <person name="Kalinowski J."/>
            <person name="Zyl L.V."/>
            <person name="Trindade M."/>
        </authorList>
    </citation>
    <scope>NUCLEOTIDE SEQUENCE [LARGE SCALE GENOMIC DNA]</scope>
    <source>
        <strain evidence="7 8">A5K-106</strain>
    </source>
</reference>
<evidence type="ECO:0000256" key="5">
    <source>
        <dbReference type="SAM" id="Phobius"/>
    </source>
</evidence>
<dbReference type="GO" id="GO:0016020">
    <property type="term" value="C:membrane"/>
    <property type="evidence" value="ECO:0007669"/>
    <property type="project" value="UniProtKB-SubCell"/>
</dbReference>
<proteinExistence type="predicted"/>
<feature type="transmembrane region" description="Helical" evidence="5">
    <location>
        <begin position="403"/>
        <end position="423"/>
    </location>
</feature>
<keyword evidence="2 5" id="KW-0812">Transmembrane</keyword>
<keyword evidence="4 5" id="KW-0472">Membrane</keyword>
<dbReference type="KEGG" id="tact:SG35_015780"/>
<dbReference type="PANTHER" id="PTHR37422:SF13">
    <property type="entry name" value="LIPOPOLYSACCHARIDE BIOSYNTHESIS PROTEIN PA4999-RELATED"/>
    <property type="match status" value="1"/>
</dbReference>
<feature type="transmembrane region" description="Helical" evidence="5">
    <location>
        <begin position="359"/>
        <end position="382"/>
    </location>
</feature>
<feature type="transmembrane region" description="Helical" evidence="5">
    <location>
        <begin position="429"/>
        <end position="445"/>
    </location>
</feature>
<evidence type="ECO:0000259" key="6">
    <source>
        <dbReference type="Pfam" id="PF04932"/>
    </source>
</evidence>
<dbReference type="EMBL" id="CP059735">
    <property type="protein sequence ID" value="WDD96830.1"/>
    <property type="molecule type" value="Genomic_DNA"/>
</dbReference>
<gene>
    <name evidence="7" type="ORF">SG35_015780</name>
</gene>
<organism evidence="7 8">
    <name type="scientific">Thalassomonas actiniarum</name>
    <dbReference type="NCBI Taxonomy" id="485447"/>
    <lineage>
        <taxon>Bacteria</taxon>
        <taxon>Pseudomonadati</taxon>
        <taxon>Pseudomonadota</taxon>
        <taxon>Gammaproteobacteria</taxon>
        <taxon>Alteromonadales</taxon>
        <taxon>Colwelliaceae</taxon>
        <taxon>Thalassomonas</taxon>
    </lineage>
</organism>
<evidence type="ECO:0000256" key="3">
    <source>
        <dbReference type="ARBA" id="ARBA00022989"/>
    </source>
</evidence>
<dbReference type="InterPro" id="IPR007016">
    <property type="entry name" value="O-antigen_ligase-rel_domated"/>
</dbReference>
<evidence type="ECO:0000313" key="8">
    <source>
        <dbReference type="Proteomes" id="UP000032568"/>
    </source>
</evidence>
<dbReference type="PANTHER" id="PTHR37422">
    <property type="entry name" value="TEICHURONIC ACID BIOSYNTHESIS PROTEIN TUAE"/>
    <property type="match status" value="1"/>
</dbReference>
<dbReference type="Pfam" id="PF04932">
    <property type="entry name" value="Wzy_C"/>
    <property type="match status" value="1"/>
</dbReference>
<accession>A0AAE9YID8</accession>
<dbReference type="InterPro" id="IPR051533">
    <property type="entry name" value="WaaL-like"/>
</dbReference>
<feature type="transmembrane region" description="Helical" evidence="5">
    <location>
        <begin position="106"/>
        <end position="123"/>
    </location>
</feature>
<sequence>MLMLRKDQYLLAGSVCLFIAALWWSLPHPIVPLILPLLPLAILVVLALPFQVVLMFVIFSFFRLHEVFPPLYSLKIPLLLSLASLAALGWHIGISGKIRLWWRKELTYISIFFLLVFIGVIMASNRPVALAYFQGVYWKIALMTFSLAWLTRSEKDFSFASVTITVAGGIVGVTALYNKASGIGLVEETRVTIGRALGSVLGDPNDLALVLMFPAAFALSLALTPGIGRFPRLLGMLSVPLLFFAVIATQSRGGLLGILAVFAVFIYRRMQNKLLFILLSAVGAVLIYALAGISDRASGGSSEAGLDASAKGRLYAWEAAYKMALENPFTGVGLDNFYANYFYYSPHWDGLNHAVHSTWFGVLAETGFLGLFSFITLIVVLFKTASNNISALSKLTSAPGYMLACAQAVYAGLLGTIVSGTFLTQGFTWPIYIQAALIIALARQIDSQKAKT</sequence>
<evidence type="ECO:0000256" key="2">
    <source>
        <dbReference type="ARBA" id="ARBA00022692"/>
    </source>
</evidence>
<protein>
    <submittedName>
        <fullName evidence="7">O-antigen ligase family protein</fullName>
    </submittedName>
</protein>
<reference evidence="7 8" key="1">
    <citation type="journal article" date="2015" name="Genome Announc.">
        <title>Draft Genome Sequences of Marine Isolates of Thalassomonas viridans and Thalassomonas actiniarum.</title>
        <authorList>
            <person name="Olonade I."/>
            <person name="van Zyl L.J."/>
            <person name="Trindade M."/>
        </authorList>
    </citation>
    <scope>NUCLEOTIDE SEQUENCE [LARGE SCALE GENOMIC DNA]</scope>
    <source>
        <strain evidence="7 8">A5K-106</strain>
    </source>
</reference>
<evidence type="ECO:0000256" key="1">
    <source>
        <dbReference type="ARBA" id="ARBA00004141"/>
    </source>
</evidence>
<evidence type="ECO:0000313" key="7">
    <source>
        <dbReference type="EMBL" id="WDD96830.1"/>
    </source>
</evidence>
<evidence type="ECO:0000256" key="4">
    <source>
        <dbReference type="ARBA" id="ARBA00023136"/>
    </source>
</evidence>
<dbReference type="Proteomes" id="UP000032568">
    <property type="component" value="Chromosome"/>
</dbReference>
<keyword evidence="3 5" id="KW-1133">Transmembrane helix</keyword>
<name>A0AAE9YID8_9GAMM</name>
<comment type="subcellular location">
    <subcellularLocation>
        <location evidence="1">Membrane</location>
        <topology evidence="1">Multi-pass membrane protein</topology>
    </subcellularLocation>
</comment>
<dbReference type="AlphaFoldDB" id="A0AAE9YID8"/>
<feature type="transmembrane region" description="Helical" evidence="5">
    <location>
        <begin position="37"/>
        <end position="62"/>
    </location>
</feature>